<dbReference type="GO" id="GO:0003723">
    <property type="term" value="F:RNA binding"/>
    <property type="evidence" value="ECO:0007669"/>
    <property type="project" value="TreeGrafter"/>
</dbReference>
<dbReference type="InterPro" id="IPR015943">
    <property type="entry name" value="WD40/YVTN_repeat-like_dom_sf"/>
</dbReference>
<dbReference type="PANTHER" id="PTHR44163">
    <property type="entry name" value="U3 SMALL NUCLEOLAR RNA-ASSOCIATED PROTEIN 4 HOMOLOG"/>
    <property type="match status" value="1"/>
</dbReference>
<feature type="compositionally biased region" description="Acidic residues" evidence="2">
    <location>
        <begin position="654"/>
        <end position="668"/>
    </location>
</feature>
<evidence type="ECO:0000313" key="3">
    <source>
        <dbReference type="EMBL" id="CEP24374.1"/>
    </source>
</evidence>
<dbReference type="GO" id="GO:0000462">
    <property type="term" value="P:maturation of SSU-rRNA from tricistronic rRNA transcript (SSU-rRNA, 5.8S rRNA, LSU-rRNA)"/>
    <property type="evidence" value="ECO:0007669"/>
    <property type="project" value="InterPro"/>
</dbReference>
<dbReference type="PROSITE" id="PS50082">
    <property type="entry name" value="WD_REPEATS_2"/>
    <property type="match status" value="1"/>
</dbReference>
<gene>
    <name evidence="3" type="primary">UTP4</name>
    <name evidence="3" type="ORF">BN1211_5182</name>
</gene>
<evidence type="ECO:0000256" key="2">
    <source>
        <dbReference type="SAM" id="MobiDB-lite"/>
    </source>
</evidence>
<dbReference type="EMBL" id="CDQK01000006">
    <property type="protein sequence ID" value="CEP24374.1"/>
    <property type="molecule type" value="Genomic_DNA"/>
</dbReference>
<reference evidence="4" key="1">
    <citation type="journal article" date="2015" name="J. Biotechnol.">
        <title>The structure of the Cyberlindnera jadinii genome and its relation to Candida utilis analyzed by the occurrence of single nucleotide polymorphisms.</title>
        <authorList>
            <person name="Rupp O."/>
            <person name="Brinkrolf K."/>
            <person name="Buerth C."/>
            <person name="Kunigo M."/>
            <person name="Schneider J."/>
            <person name="Jaenicke S."/>
            <person name="Goesmann A."/>
            <person name="Puehler A."/>
            <person name="Jaeger K.-E."/>
            <person name="Ernst J.F."/>
        </authorList>
    </citation>
    <scope>NUCLEOTIDE SEQUENCE [LARGE SCALE GENOMIC DNA]</scope>
    <source>
        <strain evidence="4">ATCC 18201 / CBS 1600 / BCRC 20928 / JCM 3617 / NBRC 0987 / NRRL Y-1542</strain>
    </source>
</reference>
<feature type="repeat" description="WD" evidence="1">
    <location>
        <begin position="200"/>
        <end position="241"/>
    </location>
</feature>
<dbReference type="InterPro" id="IPR046351">
    <property type="entry name" value="UTP4"/>
</dbReference>
<organism evidence="3 4">
    <name type="scientific">Cyberlindnera jadinii (strain ATCC 18201 / CBS 1600 / BCRC 20928 / JCM 3617 / NBRC 0987 / NRRL Y-1542)</name>
    <name type="common">Torula yeast</name>
    <name type="synonym">Candida utilis</name>
    <dbReference type="NCBI Taxonomy" id="983966"/>
    <lineage>
        <taxon>Eukaryota</taxon>
        <taxon>Fungi</taxon>
        <taxon>Dikarya</taxon>
        <taxon>Ascomycota</taxon>
        <taxon>Saccharomycotina</taxon>
        <taxon>Saccharomycetes</taxon>
        <taxon>Phaffomycetales</taxon>
        <taxon>Phaffomycetaceae</taxon>
        <taxon>Cyberlindnera</taxon>
    </lineage>
</organism>
<dbReference type="Gene3D" id="2.130.10.10">
    <property type="entry name" value="YVTN repeat-like/Quinoprotein amine dehydrogenase"/>
    <property type="match status" value="3"/>
</dbReference>
<evidence type="ECO:0000256" key="1">
    <source>
        <dbReference type="PROSITE-ProRule" id="PRU00221"/>
    </source>
</evidence>
<dbReference type="GO" id="GO:0034455">
    <property type="term" value="C:t-UTP complex"/>
    <property type="evidence" value="ECO:0007669"/>
    <property type="project" value="TreeGrafter"/>
</dbReference>
<dbReference type="InterPro" id="IPR036322">
    <property type="entry name" value="WD40_repeat_dom_sf"/>
</dbReference>
<dbReference type="SUPFAM" id="SSF50978">
    <property type="entry name" value="WD40 repeat-like"/>
    <property type="match status" value="2"/>
</dbReference>
<dbReference type="GO" id="GO:0030686">
    <property type="term" value="C:90S preribosome"/>
    <property type="evidence" value="ECO:0007669"/>
    <property type="project" value="InterPro"/>
</dbReference>
<dbReference type="GO" id="GO:0032040">
    <property type="term" value="C:small-subunit processome"/>
    <property type="evidence" value="ECO:0007669"/>
    <property type="project" value="TreeGrafter"/>
</dbReference>
<dbReference type="Proteomes" id="UP000038830">
    <property type="component" value="Unassembled WGS sequence"/>
</dbReference>
<dbReference type="SMART" id="SM00320">
    <property type="entry name" value="WD40"/>
    <property type="match status" value="7"/>
</dbReference>
<dbReference type="InterPro" id="IPR001680">
    <property type="entry name" value="WD40_rpt"/>
</dbReference>
<sequence length="729" mass="82041">MEVHRCRFVDYTPHTITSLAFSYPSTAKFAPNDLRLAVGRNNGDVEIWNPKNKWVHELTLYGAKDQSVEGLVWCSPEGESPRLFSIGGTTKLTEWDLKTGKVLLEYDCNAAIIWSLAKNESQDKIAVGCDDGTVVVVDISGGVGSIEHYAFLQRQDARVLSLCWKGDSHVIGGCADGKVKVWSCSPSSKRLVSSMKVDKSKTESTLVWSVLYLPNKDQIVSGDSTGSVKFWEFSSFTLLQSFKVHEADILTITTDLNNNCVFTAGVDRKIFRFQNIEQQKSQKWVNLSNRLFHSNDIRSMATFESKNLNLLISGGVEKNIVVSSIKSFADGQYRKLSIIPQRKHVVMNRERKLVVMWQDQTVKIWRLLQKIVEVDSDEEMINGHEADDGVEQLKESFELVAKLTLSDEENITQCAISQDGTILAVGRLSTTKLFQLNEKQGTNGLKVSKINNSSINALGSSHLEFYGNDQLIMVTPENEIYKVSLESDDIVEYSLTDLAKSKSKLSYCENVTHIAITHSKLIVCRSGALDVVELDNDLQLESMPFLRLSSYVVRISISQANKSVILITHENKIYEFDLQSSHLTSWSKANSEFLPREFLQLQESPLGMFNVGTRLWVYGSNWMSVFDMQMNVPMDKKETKKRSRAGVVIGHTEEDVESDEEPENENGDLEVSRAEIKNGKEGGIAYQLINKYKSILFAGNLTDDELIVVERPQFAIKQPPAFKLSQYRV</sequence>
<dbReference type="AlphaFoldDB" id="A0A0H5CIJ5"/>
<proteinExistence type="predicted"/>
<feature type="region of interest" description="Disordered" evidence="2">
    <location>
        <begin position="651"/>
        <end position="670"/>
    </location>
</feature>
<dbReference type="Pfam" id="PF00400">
    <property type="entry name" value="WD40"/>
    <property type="match status" value="2"/>
</dbReference>
<keyword evidence="1" id="KW-0853">WD repeat</keyword>
<protein>
    <submittedName>
        <fullName evidence="3">UTP4 protein</fullName>
    </submittedName>
</protein>
<evidence type="ECO:0000313" key="4">
    <source>
        <dbReference type="Proteomes" id="UP000038830"/>
    </source>
</evidence>
<accession>A0A0H5CIJ5</accession>
<name>A0A0H5CIJ5_CYBJN</name>
<dbReference type="PANTHER" id="PTHR44163:SF1">
    <property type="entry name" value="U3 SMALL NUCLEOLAR RNA-ASSOCIATED PROTEIN 4 HOMOLOG"/>
    <property type="match status" value="1"/>
</dbReference>